<keyword evidence="3 6" id="KW-1133">Transmembrane helix</keyword>
<dbReference type="PANTHER" id="PTHR31234:SF2">
    <property type="entry name" value="OS05G0199100 PROTEIN"/>
    <property type="match status" value="1"/>
</dbReference>
<evidence type="ECO:0000256" key="6">
    <source>
        <dbReference type="SAM" id="Phobius"/>
    </source>
</evidence>
<reference evidence="8" key="1">
    <citation type="submission" date="2013-07" db="EMBL/GenBank/DDBJ databases">
        <title>The genome of Eucalyptus grandis.</title>
        <authorList>
            <person name="Schmutz J."/>
            <person name="Hayes R."/>
            <person name="Myburg A."/>
            <person name="Tuskan G."/>
            <person name="Grattapaglia D."/>
            <person name="Rokhsar D.S."/>
        </authorList>
    </citation>
    <scope>NUCLEOTIDE SEQUENCE</scope>
    <source>
        <tissue evidence="8">Leaf extractions</tissue>
    </source>
</reference>
<dbReference type="Gramene" id="KCW69758">
    <property type="protein sequence ID" value="KCW69758"/>
    <property type="gene ID" value="EUGRSUZ_F03133"/>
</dbReference>
<protein>
    <recommendedName>
        <fullName evidence="7">Late embryogenesis abundant protein LEA-2 subgroup domain-containing protein</fullName>
    </recommendedName>
</protein>
<dbReference type="KEGG" id="egr:104449970"/>
<dbReference type="InterPro" id="IPR044839">
    <property type="entry name" value="NDR1-like"/>
</dbReference>
<sequence length="253" mass="27052">MAEKVYPSKPTPIGAAPANPPFPATKAQLYGANRPAYRPQARRRHRRGWCCSCCIFLTLLVLALLFAAAILAAVVYLLYRPHRPSFAVSALKLSYLNVSQSSSTVISKFDLNVTAKNPNKKLVYYYGPITISVYSDGVDVGEGSFPSFVHGTKNTTLLKTTIASNGGGGAIDAAPLAKLTSDMKSKNGLPLEVKLETKVKAKMGSLKTPKVGIRVTCVGIKVSVPSGNATATASTAGAKCKVDTRVKIWKWTF</sequence>
<dbReference type="FunCoup" id="A0A059BU06">
    <property type="interactions" value="562"/>
</dbReference>
<organism evidence="8">
    <name type="scientific">Eucalyptus grandis</name>
    <name type="common">Flooded gum</name>
    <dbReference type="NCBI Taxonomy" id="71139"/>
    <lineage>
        <taxon>Eukaryota</taxon>
        <taxon>Viridiplantae</taxon>
        <taxon>Streptophyta</taxon>
        <taxon>Embryophyta</taxon>
        <taxon>Tracheophyta</taxon>
        <taxon>Spermatophyta</taxon>
        <taxon>Magnoliopsida</taxon>
        <taxon>eudicotyledons</taxon>
        <taxon>Gunneridae</taxon>
        <taxon>Pentapetalae</taxon>
        <taxon>rosids</taxon>
        <taxon>malvids</taxon>
        <taxon>Myrtales</taxon>
        <taxon>Myrtaceae</taxon>
        <taxon>Myrtoideae</taxon>
        <taxon>Eucalypteae</taxon>
        <taxon>Eucalyptus</taxon>
    </lineage>
</organism>
<dbReference type="PANTHER" id="PTHR31234">
    <property type="entry name" value="LATE EMBRYOGENESIS ABUNDANT (LEA) HYDROXYPROLINE-RICH GLYCOPROTEIN FAMILY"/>
    <property type="match status" value="1"/>
</dbReference>
<proteinExistence type="predicted"/>
<evidence type="ECO:0000256" key="1">
    <source>
        <dbReference type="ARBA" id="ARBA00004167"/>
    </source>
</evidence>
<evidence type="ECO:0000256" key="2">
    <source>
        <dbReference type="ARBA" id="ARBA00022692"/>
    </source>
</evidence>
<dbReference type="InterPro" id="IPR004864">
    <property type="entry name" value="LEA_2"/>
</dbReference>
<dbReference type="eggNOG" id="ENOG502QPUX">
    <property type="taxonomic scope" value="Eukaryota"/>
</dbReference>
<dbReference type="GO" id="GO:0098542">
    <property type="term" value="P:defense response to other organism"/>
    <property type="evidence" value="ECO:0007669"/>
    <property type="project" value="InterPro"/>
</dbReference>
<dbReference type="GO" id="GO:0016020">
    <property type="term" value="C:membrane"/>
    <property type="evidence" value="ECO:0007669"/>
    <property type="project" value="UniProtKB-SubCell"/>
</dbReference>
<evidence type="ECO:0000256" key="3">
    <source>
        <dbReference type="ARBA" id="ARBA00022989"/>
    </source>
</evidence>
<evidence type="ECO:0000259" key="7">
    <source>
        <dbReference type="Pfam" id="PF03168"/>
    </source>
</evidence>
<keyword evidence="2 6" id="KW-0812">Transmembrane</keyword>
<dbReference type="OrthoDB" id="777167at2759"/>
<evidence type="ECO:0000256" key="5">
    <source>
        <dbReference type="SAM" id="MobiDB-lite"/>
    </source>
</evidence>
<comment type="subcellular location">
    <subcellularLocation>
        <location evidence="1">Membrane</location>
        <topology evidence="1">Single-pass membrane protein</topology>
    </subcellularLocation>
</comment>
<name>A0A059BU06_EUCGR</name>
<dbReference type="EMBL" id="KK198758">
    <property type="protein sequence ID" value="KCW69758.1"/>
    <property type="molecule type" value="Genomic_DNA"/>
</dbReference>
<dbReference type="Pfam" id="PF03168">
    <property type="entry name" value="LEA_2"/>
    <property type="match status" value="1"/>
</dbReference>
<accession>A0A059BU06</accession>
<evidence type="ECO:0000256" key="4">
    <source>
        <dbReference type="ARBA" id="ARBA00023136"/>
    </source>
</evidence>
<feature type="domain" description="Late embryogenesis abundant protein LEA-2 subgroup" evidence="7">
    <location>
        <begin position="113"/>
        <end position="217"/>
    </location>
</feature>
<dbReference type="AlphaFoldDB" id="A0A059BU06"/>
<gene>
    <name evidence="8" type="ORF">EUGRSUZ_F03133</name>
</gene>
<keyword evidence="4 6" id="KW-0472">Membrane</keyword>
<feature type="region of interest" description="Disordered" evidence="5">
    <location>
        <begin position="1"/>
        <end position="20"/>
    </location>
</feature>
<dbReference type="OMA" id="TFPANKA"/>
<dbReference type="STRING" id="71139.A0A059BU06"/>
<dbReference type="InParanoid" id="A0A059BU06"/>
<evidence type="ECO:0000313" key="8">
    <source>
        <dbReference type="EMBL" id="KCW69758.1"/>
    </source>
</evidence>
<feature type="transmembrane region" description="Helical" evidence="6">
    <location>
        <begin position="48"/>
        <end position="79"/>
    </location>
</feature>